<feature type="region of interest" description="Disordered" evidence="2">
    <location>
        <begin position="70"/>
        <end position="102"/>
    </location>
</feature>
<reference evidence="4" key="1">
    <citation type="submission" date="2017-01" db="EMBL/GenBank/DDBJ databases">
        <title>Comparative genomics of anhydrobiosis in the tardigrade Hypsibius dujardini.</title>
        <authorList>
            <person name="Yoshida Y."/>
            <person name="Koutsovoulos G."/>
            <person name="Laetsch D."/>
            <person name="Stevens L."/>
            <person name="Kumar S."/>
            <person name="Horikawa D."/>
            <person name="Ishino K."/>
            <person name="Komine S."/>
            <person name="Tomita M."/>
            <person name="Blaxter M."/>
            <person name="Arakawa K."/>
        </authorList>
    </citation>
    <scope>NUCLEOTIDE SEQUENCE [LARGE SCALE GENOMIC DNA]</scope>
    <source>
        <strain evidence="4">Z151</strain>
    </source>
</reference>
<dbReference type="PANTHER" id="PTHR23428">
    <property type="entry name" value="HISTONE H2B"/>
    <property type="match status" value="1"/>
</dbReference>
<name>A0A9X6NHT0_HYPEX</name>
<proteinExistence type="inferred from homology"/>
<dbReference type="Gene3D" id="1.10.20.10">
    <property type="entry name" value="Histone, subunit A"/>
    <property type="match status" value="1"/>
</dbReference>
<keyword evidence="4" id="KW-1185">Reference proteome</keyword>
<evidence type="ECO:0000313" key="3">
    <source>
        <dbReference type="EMBL" id="OWA54130.1"/>
    </source>
</evidence>
<dbReference type="GO" id="GO:0030527">
    <property type="term" value="F:structural constituent of chromatin"/>
    <property type="evidence" value="ECO:0007669"/>
    <property type="project" value="InterPro"/>
</dbReference>
<evidence type="ECO:0000256" key="2">
    <source>
        <dbReference type="SAM" id="MobiDB-lite"/>
    </source>
</evidence>
<dbReference type="OrthoDB" id="6507455at2759"/>
<feature type="region of interest" description="Disordered" evidence="2">
    <location>
        <begin position="1"/>
        <end position="30"/>
    </location>
</feature>
<comment type="similarity">
    <text evidence="1">Belongs to the histone H2B family.</text>
</comment>
<dbReference type="Proteomes" id="UP000192578">
    <property type="component" value="Unassembled WGS sequence"/>
</dbReference>
<comment type="caution">
    <text evidence="3">The sequence shown here is derived from an EMBL/GenBank/DDBJ whole genome shotgun (WGS) entry which is preliminary data.</text>
</comment>
<dbReference type="SUPFAM" id="SSF47113">
    <property type="entry name" value="Histone-fold"/>
    <property type="match status" value="1"/>
</dbReference>
<dbReference type="InterPro" id="IPR000558">
    <property type="entry name" value="Histone_H2B"/>
</dbReference>
<dbReference type="AlphaFoldDB" id="A0A9X6NHT0"/>
<dbReference type="EMBL" id="MTYJ01000374">
    <property type="protein sequence ID" value="OWA54130.1"/>
    <property type="molecule type" value="Genomic_DNA"/>
</dbReference>
<sequence>MPPKVSGKSVAKEVRKGAKGHPRSQCQAPQKAKGVAMAIMNSFVNDIFERIAAESSAPLAITTKVHHHFSRNSNPVRPCCPESSPTRVSEGTKAVTKYTSAK</sequence>
<dbReference type="InterPro" id="IPR009072">
    <property type="entry name" value="Histone-fold"/>
</dbReference>
<protein>
    <recommendedName>
        <fullName evidence="5">Histone H2A/H2B/H3 domain-containing protein</fullName>
    </recommendedName>
</protein>
<dbReference type="GO" id="GO:0003677">
    <property type="term" value="F:DNA binding"/>
    <property type="evidence" value="ECO:0007669"/>
    <property type="project" value="InterPro"/>
</dbReference>
<evidence type="ECO:0008006" key="5">
    <source>
        <dbReference type="Google" id="ProtNLM"/>
    </source>
</evidence>
<organism evidence="3 4">
    <name type="scientific">Hypsibius exemplaris</name>
    <name type="common">Freshwater tardigrade</name>
    <dbReference type="NCBI Taxonomy" id="2072580"/>
    <lineage>
        <taxon>Eukaryota</taxon>
        <taxon>Metazoa</taxon>
        <taxon>Ecdysozoa</taxon>
        <taxon>Tardigrada</taxon>
        <taxon>Eutardigrada</taxon>
        <taxon>Parachela</taxon>
        <taxon>Hypsibioidea</taxon>
        <taxon>Hypsibiidae</taxon>
        <taxon>Hypsibius</taxon>
    </lineage>
</organism>
<evidence type="ECO:0000256" key="1">
    <source>
        <dbReference type="ARBA" id="ARBA00006846"/>
    </source>
</evidence>
<gene>
    <name evidence="3" type="ORF">BV898_18548</name>
</gene>
<dbReference type="PRINTS" id="PR00621">
    <property type="entry name" value="HISTONEH2B"/>
</dbReference>
<evidence type="ECO:0000313" key="4">
    <source>
        <dbReference type="Proteomes" id="UP000192578"/>
    </source>
</evidence>
<dbReference type="SMART" id="SM00427">
    <property type="entry name" value="H2B"/>
    <property type="match status" value="1"/>
</dbReference>
<accession>A0A9X6NHT0</accession>
<dbReference type="GO" id="GO:0046982">
    <property type="term" value="F:protein heterodimerization activity"/>
    <property type="evidence" value="ECO:0007669"/>
    <property type="project" value="InterPro"/>
</dbReference>
<dbReference type="GO" id="GO:0000786">
    <property type="term" value="C:nucleosome"/>
    <property type="evidence" value="ECO:0007669"/>
    <property type="project" value="InterPro"/>
</dbReference>